<evidence type="ECO:0000256" key="1">
    <source>
        <dbReference type="SAM" id="Phobius"/>
    </source>
</evidence>
<dbReference type="Proteomes" id="UP000646244">
    <property type="component" value="Unassembled WGS sequence"/>
</dbReference>
<feature type="transmembrane region" description="Helical" evidence="1">
    <location>
        <begin position="50"/>
        <end position="74"/>
    </location>
</feature>
<keyword evidence="1" id="KW-0472">Membrane</keyword>
<accession>A0A918WRC3</accession>
<keyword evidence="1" id="KW-0812">Transmembrane</keyword>
<name>A0A918WRC3_STRCJ</name>
<evidence type="ECO:0000313" key="3">
    <source>
        <dbReference type="Proteomes" id="UP000646244"/>
    </source>
</evidence>
<feature type="transmembrane region" description="Helical" evidence="1">
    <location>
        <begin position="80"/>
        <end position="99"/>
    </location>
</feature>
<dbReference type="AlphaFoldDB" id="A0A918WRC3"/>
<organism evidence="2 3">
    <name type="scientific">Streptomyces cinnamoneus</name>
    <name type="common">Streptoverticillium cinnamoneum</name>
    <dbReference type="NCBI Taxonomy" id="53446"/>
    <lineage>
        <taxon>Bacteria</taxon>
        <taxon>Bacillati</taxon>
        <taxon>Actinomycetota</taxon>
        <taxon>Actinomycetes</taxon>
        <taxon>Kitasatosporales</taxon>
        <taxon>Streptomycetaceae</taxon>
        <taxon>Streptomyces</taxon>
        <taxon>Streptomyces cinnamoneus group</taxon>
    </lineage>
</organism>
<gene>
    <name evidence="2" type="ORF">GCM10010507_58430</name>
</gene>
<sequence>MPLPFLTADRDGAATDVATGTAVSPPREAPEDMYESRHLRWRRPYHPGPLRVGGTAVVLLLAACVLFSGVIIALAGSLPGAGICVAVAALLITIAFRLVRTGIWVGPKGLRQLSLLSGTTLSWADVAGVRTVQQPVRLLGLPRTVQGQVLVVERTQGKALPALVSDQGADFLGRPRAFAETALAVEDEVAEFKG</sequence>
<dbReference type="RefSeq" id="WP_190112948.1">
    <property type="nucleotide sequence ID" value="NZ_BMVB01000034.1"/>
</dbReference>
<reference evidence="2" key="1">
    <citation type="journal article" date="2014" name="Int. J. Syst. Evol. Microbiol.">
        <title>Complete genome sequence of Corynebacterium casei LMG S-19264T (=DSM 44701T), isolated from a smear-ripened cheese.</title>
        <authorList>
            <consortium name="US DOE Joint Genome Institute (JGI-PGF)"/>
            <person name="Walter F."/>
            <person name="Albersmeier A."/>
            <person name="Kalinowski J."/>
            <person name="Ruckert C."/>
        </authorList>
    </citation>
    <scope>NUCLEOTIDE SEQUENCE</scope>
    <source>
        <strain evidence="2">JCM 4633</strain>
    </source>
</reference>
<keyword evidence="1" id="KW-1133">Transmembrane helix</keyword>
<proteinExistence type="predicted"/>
<dbReference type="EMBL" id="BMVB01000034">
    <property type="protein sequence ID" value="GHC71743.1"/>
    <property type="molecule type" value="Genomic_DNA"/>
</dbReference>
<protein>
    <submittedName>
        <fullName evidence="2">Membrane protein</fullName>
    </submittedName>
</protein>
<evidence type="ECO:0000313" key="2">
    <source>
        <dbReference type="EMBL" id="GHC71743.1"/>
    </source>
</evidence>
<comment type="caution">
    <text evidence="2">The sequence shown here is derived from an EMBL/GenBank/DDBJ whole genome shotgun (WGS) entry which is preliminary data.</text>
</comment>
<reference evidence="2" key="2">
    <citation type="submission" date="2020-09" db="EMBL/GenBank/DDBJ databases">
        <authorList>
            <person name="Sun Q."/>
            <person name="Ohkuma M."/>
        </authorList>
    </citation>
    <scope>NUCLEOTIDE SEQUENCE</scope>
    <source>
        <strain evidence="2">JCM 4633</strain>
    </source>
</reference>